<keyword evidence="6 7" id="KW-0472">Membrane</keyword>
<keyword evidence="4" id="KW-0914">Notch signaling pathway</keyword>
<organism evidence="8 9">
    <name type="scientific">Hermetia illucens</name>
    <name type="common">Black soldier fly</name>
    <dbReference type="NCBI Taxonomy" id="343691"/>
    <lineage>
        <taxon>Eukaryota</taxon>
        <taxon>Metazoa</taxon>
        <taxon>Ecdysozoa</taxon>
        <taxon>Arthropoda</taxon>
        <taxon>Hexapoda</taxon>
        <taxon>Insecta</taxon>
        <taxon>Pterygota</taxon>
        <taxon>Neoptera</taxon>
        <taxon>Endopterygota</taxon>
        <taxon>Diptera</taxon>
        <taxon>Brachycera</taxon>
        <taxon>Stratiomyomorpha</taxon>
        <taxon>Stratiomyidae</taxon>
        <taxon>Hermetiinae</taxon>
        <taxon>Hermetia</taxon>
    </lineage>
</organism>
<comment type="subcellular location">
    <subcellularLocation>
        <location evidence="1">Membrane</location>
        <topology evidence="1">Multi-pass membrane protein</topology>
    </subcellularLocation>
</comment>
<keyword evidence="5 7" id="KW-1133">Transmembrane helix</keyword>
<feature type="transmembrane region" description="Helical" evidence="7">
    <location>
        <begin position="32"/>
        <end position="56"/>
    </location>
</feature>
<evidence type="ECO:0000313" key="8">
    <source>
        <dbReference type="EMBL" id="CAD7080057.1"/>
    </source>
</evidence>
<keyword evidence="3 7" id="KW-0812">Transmembrane</keyword>
<name>A0A7R8UFU8_HERIL</name>
<feature type="transmembrane region" description="Helical" evidence="7">
    <location>
        <begin position="62"/>
        <end position="85"/>
    </location>
</feature>
<dbReference type="Proteomes" id="UP000594454">
    <property type="component" value="Chromosome 1"/>
</dbReference>
<feature type="transmembrane region" description="Helical" evidence="7">
    <location>
        <begin position="203"/>
        <end position="225"/>
    </location>
</feature>
<feature type="transmembrane region" description="Helical" evidence="7">
    <location>
        <begin position="180"/>
        <end position="197"/>
    </location>
</feature>
<dbReference type="GO" id="GO:0007219">
    <property type="term" value="P:Notch signaling pathway"/>
    <property type="evidence" value="ECO:0007669"/>
    <property type="project" value="UniProtKB-KW"/>
</dbReference>
<dbReference type="Pfam" id="PF06105">
    <property type="entry name" value="Aph-1"/>
    <property type="match status" value="1"/>
</dbReference>
<gene>
    <name evidence="8" type="ORF">HERILL_LOCUS3233</name>
</gene>
<evidence type="ECO:0008006" key="10">
    <source>
        <dbReference type="Google" id="ProtNLM"/>
    </source>
</evidence>
<feature type="transmembrane region" description="Helical" evidence="7">
    <location>
        <begin position="106"/>
        <end position="126"/>
    </location>
</feature>
<evidence type="ECO:0000256" key="5">
    <source>
        <dbReference type="ARBA" id="ARBA00022989"/>
    </source>
</evidence>
<dbReference type="EMBL" id="LR899009">
    <property type="protein sequence ID" value="CAD7080057.1"/>
    <property type="molecule type" value="Genomic_DNA"/>
</dbReference>
<dbReference type="AlphaFoldDB" id="A0A7R8UFU8"/>
<feature type="transmembrane region" description="Helical" evidence="7">
    <location>
        <begin position="146"/>
        <end position="173"/>
    </location>
</feature>
<evidence type="ECO:0000313" key="9">
    <source>
        <dbReference type="Proteomes" id="UP000594454"/>
    </source>
</evidence>
<dbReference type="GO" id="GO:0016485">
    <property type="term" value="P:protein processing"/>
    <property type="evidence" value="ECO:0007669"/>
    <property type="project" value="InterPro"/>
</dbReference>
<reference evidence="8 9" key="1">
    <citation type="submission" date="2020-11" db="EMBL/GenBank/DDBJ databases">
        <authorList>
            <person name="Wallbank WR R."/>
            <person name="Pardo Diaz C."/>
            <person name="Kozak K."/>
            <person name="Martin S."/>
            <person name="Jiggins C."/>
            <person name="Moest M."/>
            <person name="Warren A I."/>
            <person name="Generalovic N T."/>
            <person name="Byers J.R.P. K."/>
            <person name="Montejo-Kovacevich G."/>
            <person name="Yen C E."/>
        </authorList>
    </citation>
    <scope>NUCLEOTIDE SEQUENCE [LARGE SCALE GENOMIC DNA]</scope>
</reference>
<dbReference type="InterPro" id="IPR009294">
    <property type="entry name" value="Aph-1"/>
</dbReference>
<accession>A0A7R8UFU8</accession>
<dbReference type="PANTHER" id="PTHR12889">
    <property type="entry name" value="GAMMA-SECRETASE SUBUNIT APH-1"/>
    <property type="match status" value="1"/>
</dbReference>
<evidence type="ECO:0000256" key="4">
    <source>
        <dbReference type="ARBA" id="ARBA00022976"/>
    </source>
</evidence>
<dbReference type="OrthoDB" id="6507463at2759"/>
<evidence type="ECO:0000256" key="6">
    <source>
        <dbReference type="ARBA" id="ARBA00023136"/>
    </source>
</evidence>
<feature type="transmembrane region" description="Helical" evidence="7">
    <location>
        <begin position="6"/>
        <end position="25"/>
    </location>
</feature>
<proteinExistence type="inferred from homology"/>
<comment type="similarity">
    <text evidence="2">Belongs to the APH-1 family.</text>
</comment>
<dbReference type="FunCoup" id="A0A7R8UFU8">
    <property type="interactions" value="796"/>
</dbReference>
<keyword evidence="9" id="KW-1185">Reference proteome</keyword>
<sequence length="239" mass="26564">MTVAEFFGCTFLAFGPPLAMFIFTIAHDPIRIIILIAAAFVWLLSLLISSTFWFAIVPLREYLSFGLVFSIFFQEAFRYVIYIVLRKTERGLQEVTQNSRVTENKHILAYVSGLGFGIISGAFALVNVLADSVGPATMGLLSGTNVFFITSAAQTLCTVLLHTFWSVIFFNALDTSRYSHVAYVVISHLFVSCLTLFNKQELYYATLIPSYLVTILTGILAFKVVGGSLVTVKRFVTCQ</sequence>
<dbReference type="OMA" id="DTNNYLH"/>
<evidence type="ECO:0000256" key="2">
    <source>
        <dbReference type="ARBA" id="ARBA00005577"/>
    </source>
</evidence>
<dbReference type="GO" id="GO:0016020">
    <property type="term" value="C:membrane"/>
    <property type="evidence" value="ECO:0007669"/>
    <property type="project" value="UniProtKB-SubCell"/>
</dbReference>
<evidence type="ECO:0000256" key="1">
    <source>
        <dbReference type="ARBA" id="ARBA00004141"/>
    </source>
</evidence>
<evidence type="ECO:0000256" key="7">
    <source>
        <dbReference type="SAM" id="Phobius"/>
    </source>
</evidence>
<evidence type="ECO:0000256" key="3">
    <source>
        <dbReference type="ARBA" id="ARBA00022692"/>
    </source>
</evidence>
<dbReference type="InParanoid" id="A0A7R8UFU8"/>
<protein>
    <recommendedName>
        <fullName evidence="10">Gamma-secretase subunit Aph-1</fullName>
    </recommendedName>
</protein>